<name>A0ACB8RNH9_9AGAM</name>
<accession>A0ACB8RNH9</accession>
<proteinExistence type="predicted"/>
<gene>
    <name evidence="1" type="ORF">FA95DRAFT_1607995</name>
</gene>
<keyword evidence="2" id="KW-1185">Reference proteome</keyword>
<reference evidence="1" key="1">
    <citation type="submission" date="2021-02" db="EMBL/GenBank/DDBJ databases">
        <authorList>
            <consortium name="DOE Joint Genome Institute"/>
            <person name="Ahrendt S."/>
            <person name="Looney B.P."/>
            <person name="Miyauchi S."/>
            <person name="Morin E."/>
            <person name="Drula E."/>
            <person name="Courty P.E."/>
            <person name="Chicoki N."/>
            <person name="Fauchery L."/>
            <person name="Kohler A."/>
            <person name="Kuo A."/>
            <person name="Labutti K."/>
            <person name="Pangilinan J."/>
            <person name="Lipzen A."/>
            <person name="Riley R."/>
            <person name="Andreopoulos W."/>
            <person name="He G."/>
            <person name="Johnson J."/>
            <person name="Barry K.W."/>
            <person name="Grigoriev I.V."/>
            <person name="Nagy L."/>
            <person name="Hibbett D."/>
            <person name="Henrissat B."/>
            <person name="Matheny P.B."/>
            <person name="Labbe J."/>
            <person name="Martin F."/>
        </authorList>
    </citation>
    <scope>NUCLEOTIDE SEQUENCE</scope>
    <source>
        <strain evidence="1">FP105234-sp</strain>
    </source>
</reference>
<organism evidence="1 2">
    <name type="scientific">Auriscalpium vulgare</name>
    <dbReference type="NCBI Taxonomy" id="40419"/>
    <lineage>
        <taxon>Eukaryota</taxon>
        <taxon>Fungi</taxon>
        <taxon>Dikarya</taxon>
        <taxon>Basidiomycota</taxon>
        <taxon>Agaricomycotina</taxon>
        <taxon>Agaricomycetes</taxon>
        <taxon>Russulales</taxon>
        <taxon>Auriscalpiaceae</taxon>
        <taxon>Auriscalpium</taxon>
    </lineage>
</organism>
<dbReference type="EMBL" id="MU275962">
    <property type="protein sequence ID" value="KAI0045068.1"/>
    <property type="molecule type" value="Genomic_DNA"/>
</dbReference>
<comment type="caution">
    <text evidence="1">The sequence shown here is derived from an EMBL/GenBank/DDBJ whole genome shotgun (WGS) entry which is preliminary data.</text>
</comment>
<evidence type="ECO:0000313" key="2">
    <source>
        <dbReference type="Proteomes" id="UP000814033"/>
    </source>
</evidence>
<reference evidence="1" key="2">
    <citation type="journal article" date="2022" name="New Phytol.">
        <title>Evolutionary transition to the ectomycorrhizal habit in the genomes of a hyperdiverse lineage of mushroom-forming fungi.</title>
        <authorList>
            <person name="Looney B."/>
            <person name="Miyauchi S."/>
            <person name="Morin E."/>
            <person name="Drula E."/>
            <person name="Courty P.E."/>
            <person name="Kohler A."/>
            <person name="Kuo A."/>
            <person name="LaButti K."/>
            <person name="Pangilinan J."/>
            <person name="Lipzen A."/>
            <person name="Riley R."/>
            <person name="Andreopoulos W."/>
            <person name="He G."/>
            <person name="Johnson J."/>
            <person name="Nolan M."/>
            <person name="Tritt A."/>
            <person name="Barry K.W."/>
            <person name="Grigoriev I.V."/>
            <person name="Nagy L.G."/>
            <person name="Hibbett D."/>
            <person name="Henrissat B."/>
            <person name="Matheny P.B."/>
            <person name="Labbe J."/>
            <person name="Martin F.M."/>
        </authorList>
    </citation>
    <scope>NUCLEOTIDE SEQUENCE</scope>
    <source>
        <strain evidence="1">FP105234-sp</strain>
    </source>
</reference>
<evidence type="ECO:0000313" key="1">
    <source>
        <dbReference type="EMBL" id="KAI0045068.1"/>
    </source>
</evidence>
<sequence>MLAQVTPGDSSHGGEHDAMLLESATSHREAGQSSPNKDILDSVSPMERALLDTETVPCTEHLSEEAAVDHPREDFCNETADARLARHQQHNANLPVTRLPPEILAIVFTHLSNINHPQLHCTVDYERFCRLGWVAVTHVCMRWRQVALQCPRLWADINLEFGQEWTATFHARAGNTLLSVDYLGDSFRLAGWQVEFLVDNISRTHGLRGRASPEVLTAVTAPAPLLHTLDLEAVRLDEDDAEALAAFLGGGAPSLRHVSLSSDDADLPLTSPLLRGLVSLNLRFAEYPESVPLNDVLDVLERIPTLERLELRMYMEDYEVDELELGQLRMVVHAKLAYLDIAARARVAELLLSHLMLPPQAVVRCNLTDVTLPERPGAFFSAALASVHSHADSASNGCNAITNVEIALDSQCRCVRISARKGDDAPSEPVLSFLIIHLDRSGVHALVEMALVMFSSVHLKELAVDHSDLEDSAWLDLVGDAPRLRRITVNGEAAASLCAVLRLGDTIGDAPPLQPRSQPFLPVLSSLVLARVRLTIDEAGEMSDEDVYLSNALLLCLMERADAGYPLEELDVVQCNVDGAWVVKARQALPRMQVMWDEGVRERMRGHGDQRLAWEKRFEWESESEEDDGDGGEGE</sequence>
<dbReference type="Proteomes" id="UP000814033">
    <property type="component" value="Unassembled WGS sequence"/>
</dbReference>
<protein>
    <submittedName>
        <fullName evidence="1">Uncharacterized protein</fullName>
    </submittedName>
</protein>